<dbReference type="Pfam" id="PF01345">
    <property type="entry name" value="DUF11"/>
    <property type="match status" value="1"/>
</dbReference>
<dbReference type="Pfam" id="PF17803">
    <property type="entry name" value="Cadherin_4"/>
    <property type="match status" value="8"/>
</dbReference>
<dbReference type="Gene3D" id="2.60.40.2700">
    <property type="match status" value="2"/>
</dbReference>
<organism evidence="3 4">
    <name type="scientific">Chitinophaga horti</name>
    <dbReference type="NCBI Taxonomy" id="2920382"/>
    <lineage>
        <taxon>Bacteria</taxon>
        <taxon>Pseudomonadati</taxon>
        <taxon>Bacteroidota</taxon>
        <taxon>Chitinophagia</taxon>
        <taxon>Chitinophagales</taxon>
        <taxon>Chitinophagaceae</taxon>
        <taxon>Chitinophaga</taxon>
    </lineage>
</organism>
<evidence type="ECO:0000256" key="1">
    <source>
        <dbReference type="SAM" id="MobiDB-lite"/>
    </source>
</evidence>
<keyword evidence="4" id="KW-1185">Reference proteome</keyword>
<feature type="compositionally biased region" description="Polar residues" evidence="1">
    <location>
        <begin position="5868"/>
        <end position="5886"/>
    </location>
</feature>
<dbReference type="NCBIfam" id="NF012211">
    <property type="entry name" value="tand_rpt_95"/>
    <property type="match status" value="54"/>
</dbReference>
<proteinExistence type="predicted"/>
<evidence type="ECO:0000313" key="4">
    <source>
        <dbReference type="Proteomes" id="UP001162741"/>
    </source>
</evidence>
<dbReference type="InterPro" id="IPR026341">
    <property type="entry name" value="T9SS_type_B"/>
</dbReference>
<gene>
    <name evidence="3" type="ORF">MKQ68_05975</name>
</gene>
<dbReference type="SMART" id="SM00112">
    <property type="entry name" value="CA"/>
    <property type="match status" value="5"/>
</dbReference>
<feature type="region of interest" description="Disordered" evidence="1">
    <location>
        <begin position="294"/>
        <end position="319"/>
    </location>
</feature>
<dbReference type="InterPro" id="IPR010221">
    <property type="entry name" value="VCBS_dom"/>
</dbReference>
<dbReference type="Pfam" id="PF13585">
    <property type="entry name" value="CHU_C"/>
    <property type="match status" value="1"/>
</dbReference>
<dbReference type="Gene3D" id="2.60.40.3440">
    <property type="match status" value="29"/>
</dbReference>
<dbReference type="InterPro" id="IPR013783">
    <property type="entry name" value="Ig-like_fold"/>
</dbReference>
<sequence>MAGTNPTGGYIGFSSNVTTNYAVDIDVNNNGVYSDAVDRRLTGTAVVGANSVFWDGLNGQGVKVTTSGSTTVNMRVILFTGELHFPFIDVENNVNGIVITRTNGGNQGNIVYWDDTNITFTGTPSNPIKTTIDGISSATNGHRWGSTAYSSSDFGNEVILDTWTYTTSAPLTSSVAIQLRESDLETVSVTPNVAALCVGQTVTYTVTMRNNGPSAVTGATARMVFPANLTGLSFGTPVTSGATVTASSTTATQLNATLNMNNGGTVTFTITGTISSLPAGGNLAVTASIMRPADYTDPDATNPDAAAPTDPQSECDSAPSGVGCNNIKISTLVVSPVPTTSNAGADQALCAVTTATLAGNTPAAGTGTWTQVSGPNTATITTPGASNTTVTGLVAGTYNFRWTIASGVCTVSADDVAITVLPALANNTVTAPATTTFCASGDPAVITGSTPTGGTGVYGYQWQSSTDNVTFTNISGATGTSYDPPAISATTYFRRQVTSGGCSTPSSSNVIMITVQAAISNNTITAPATAVFCGSGNADVIAGTTPSGGNNTFAYQWQSSLDNSTWSNISGAIAQTYDPPPAAATVYYRRLVTSGACTTAGISNVVTISVNAALTAGTVAGNQTFCVSGDPAAFTQSAAPNGGNSVYTYQWQISTTSATSGFSNITGATGATYDAPSVSATTYYRRVVSSEGCTDAVSNTITVTVTPALTAGTVAASQAFCASGDPAVFTQTAAPTGGNGVYSYQWQSSTTSATTGFADITGATSATYDAPSISTTTYYRRIVRSDACADAISNVLTVTINPAIGNNTISANQTICAGSTPAALTGSVPAGGSGSFTYRWESSTTGSANFTTAAGTATAQNYAPGAISQNTIFRRIVSSGACGEVASNIVQINVTAAPTTANAGADQGPLNATAVTLAGNAPTVGNGTWTQVSGPNTANIQNPTQPGTSVSGLVAGNYVFRWTISNAPCTASSDDVTITVNAAPVAQNDASTTNEDTQVTINVAANDSDADGTLQAGSVVIVTQPANGTLTVNANNTVIYIPAANYNGTDNFSYTIKDNLGTVSNVATVTLTIIPVNDVPVAGDDKINALQDQVLNLPPPGLLANDFDADGEQLSASVVSFPANGTLVINSDGSLTYTPRAGYVGQDVFSYKVCDASNTCDTGTVTIDVGNVNDVPVANADTYTVAEDNVLTVAAAGVLTNDTDADGDQLAAALVTGPTKGTLTLNTNGSFVYTPNANANGPDNFTYNACDASGACSTATVTINVTAVNDKPLAIDDAYNTNEDVALTVPAPGLLTNDTDPDNDPLTANVIVQPLNGSVTLNAAGNFVYTPNANYNGIDNFTYRICDNGTPQLCDTGVVTITVSPVNDTVIVAADNYTTAEDVPLSVGAPGVLSNDTDPDGDPLTATVVTQPARGTLAFNANGSFIYTPNANFNGNDSYTYRACDASGACRVATVNLMVTAVNDKPLAVDDSYTLNEDVPLTIGIPGILGNDTDADGDALSAAVVAGPVNGTLTLNANGSFTYTPNANFNGTDQFTYRLCDNGTPQLCDTGLVTFTINPVNDVPVATDDTYTIAEDGVLTVTAPGVLGNDSDVDGNTLTAAVLVGPLHGTLTMNSNGGFVYTPAANYNGPDSYTYRVCDNSGACDTGAVSITVTAVNDRPTAAADAYTIAEDNTLNVATPGVLFNDRDADGDALTVTLVSTTPNGTLTLNANGSFNFVPAANFNGVTSFRYSVCDGGNLCDTTTATITVTAVNDAPVAGNDTYTLTEDVPLSIAAPGLLANDTDADGDALTATIATNPVHGTVTVNSNGSFVYTPAANYNGADTFTYRVCDPSGACVTGRVALTVAAANDAPEAGNDAYTVQEDATLTISGTGVLFNDVDLDNDPLTAVVVRQPAHGTLTLNAAGNFTYTPAPNYNGTDTFTYRACDNGTPSLCDTGVVVITVTPVSDPPVAGDDNYTVAEDLPLTIAAPGLLANDVDPDQGQTLSASVFTPPVNGTITIDANGSFVYTPRANFNGIDRFVYRVCDNGAPSLCDTATVTITVTAVNDAPVTASDNYSVDEDAVLTVPGPGVLLNDVEVDGEAMTAALQVQAAHGVVTVSANGGFIYTPNADFNGIDSFTYRACDPSNNCSPGVVRIVVNNTNDAPVAVNDTLNAVEDVPLTIAAPGLLGNDTDRDGDVLIASINTQPVKGAVVLNNNGSFTYTPDADANGVDTFRYNVCDPGGACAIGLVVINITPVNDTVQARDDEYNTPEDVPLNVAAPGVLSNDVDRENDPLTVSLIGSIPATKGTLVLNPDGSFQFTPTTDTTGTITIRYSVCEANGACDTATIIINVGETNDPPVAVDDNRPEYAIGEDSTLTIPAAIGVLANDTDPDNTTLSATIATPPANGTLTLNADGSFVYIPNLNFNGTDQFTYNVCDANNACDAGTVTITVRPVNDAPVAASDSVTTAEDTPVSGQITAALDVDNDAVTYTTLVSPAFGAFTINATGGYTYTPNADFSGSDQLVYIVCDNGNPSLCDTGRLNITVTPVNDIPVANNDLYTVNEDNTLTVASTGGVLNNDFDRDAEPMVASLDVPPARGQVTLDRNGGFVYTPQLNFNGLDSFTYRACDVSNACGVAKAYINVLPVNDAPVAVADTFYRAEDTTITFPPSVVLINDIDVDGDVLSGYPIGSLSNGTFVSNPDGTYTYTPAPNFNGIDYIDYVVCDNGNPSLCDTGNIVLIIVPRNDPPVALGDTYTLAEDGFLEVDAANGVLANDTDPDGEALASVLVTTANGTVLLNTNGSFSYRPNPNFNGVDTFVYRACDISDACDTAVVRITVTPVNDRPVAVDDVFTRSEDTVITFGPGVVLANDFDPDGDVLTGTPLGQLTKGTFTTNPDGTYTYTPARNFNGTDSIYYVVCDPAGLCDTGLIRLIITPVNDAPVASPIYYSVTEDQPLTEPAPGIIGDDKDPDGEDIVAGLVAGPIHGTLTLNADGSFSYVPDRDFNGRDSVIFSLCDIQAACDTAIAYFDVLPVNDPPVVAGITFNATEDTPLTVAAPGVLGNSSDPDGDPLTATLIDGPQSGTLVLNPDGSFTYTPNANYNGQDAFTVNICDNGTPQSCGQITVVLNIAAVDDVPVAVSDSLTIAEDNVLNVPAPGILANDINRDDDPVTASIVTTTTRGQLSLDGGGNLQYTPALNFNGLDSAVYQLCKANGLCDTAKIYITVTAVNDAPIAVNDLFVRAEDTVITFPPSVALINDIDPDGDVLNGRPIGSLTKGSFTANPDGTYTYRPLPNFNGVDSIQYEVCDPGGLCDTGLIRLIIEPRNDAPVAGDDNYSTNEDIALSVPAPGVLANDVDVDENDALNVTILRNPSHGTLRVNSDNSFLYTPAPNYFGVDTFWYVVYDAAGLRDTGTVLITVNTVNDAPVAVDNVYTLDERSSVSDNILANDSDPDNDPLTASVVTGPANGVFTLNPNGTFTYTPNVPFIGIDQVVYAVCDTGNLCDTAIVTFNVQNVNDKPLAVDDNVTAREDSLVTGNVLTNDSDPDGDALTATLVTAPVNGAVVLNADGSFTYTPNANYNGPDSLVYRICDNGGPVLCDTAVVRFTVVNVNDKPVAIDDTLTVTEDTPATGNVLTNDTDLDGDALTASLVTAPVNGSVVLNADGSFTYTPNANYNGLDSLVYAVCDNGTPVICDTAVVRFTVTAVNDKPSAVDDAVTVVEDTPATGNVLTNDADLDGDGLSASLVTAPVNGSVVLNANGSFTYTPNANYNGLDSLVYAVCDNGTPVICDTAIVRFTVTAVNDKPLAVDDAVTVVEDTPATGNVLTNDADPDGDALTASLVTAPANGSVVLNADGSFTYTPNANYNGLDSLVYAVCDNGTPVICDTAIVRFTMTAVNDKPLAVDDAVTVVEDTPATGNVLTNDADPDGDALTASLVTAPVNGSVVLNADGSFTYIPNANYNGADSLVYAVCDNGTPVICDTAVVRFTVTAVNDKPLAVDDAVTVVEDTPATGNVLTNDSDLDGDALTASLVTAPVNGSVVLNADGSFTYTPNANYNGADSLVYAVCDNGTPVICDTAVVRFTVTAVNDKPSAVDDAVTVVEDTPATGNVLTNDADLDGDALTASLVTAPANGSVVLNADGSFTYTPNANYNGADSLVYAVCDNGTPVICDTAIVRFTVTAVNDKPLAVDDAVTVVEDTPTTGNVLTNDSDIDGNTLTATLVTPPVNGTVVLNADGSFTYTPNANYNGADSLVYAVCDNGTPVICDTAIVRFTVTAVNDKPLAVDDAVTVVEDTPTTGNVLTNDSDIDGNTLTATLVTPPVNGTVVLNADGSFTYTPNANYNGADSLVYAVCDNGTPVICDTAIVRFTVTAVNDKPLAVDDAVTVVEDTPTTGNVLTNDSDIDGNTLTATLVTPPVNGSVVLNADGSFTYTPNANYNGADSLVYAVCDNGTPVICDTAIVRFTVTAVNDKPLAVDDAVTVVEDTPTTGNVLTNDSDIDGNTLTATLVTPPVNGTVVLNADGSFTYTPNANYNGADSLVYAVCDNGTPVICDTAIVRFTVTAVNDKPLAVDDAVTVVEDTPTTGNVLTNDSDIDGNTLTATLVTPPVNGTVVLNADGSFTYTPNANYNGADSLVYAVCDNGTPVICDTAIVRFTVTAVNDKPLALDDAVTVVEDTPTTGNVLTNDSDIDGNNLTATLVTPPVNGTVVLNADGSFTYTPNANYNGADSLVYAVCDNGTPVICDTAIVRFTVTAVNDKPLAVDDTVLVTEDVLASGNVLTNDTDVEGGTLTATLINGGANGTIGFNPDGSFTYLPNANYNGPDSLVYLVCDNGTPSQCDTGIVRFIVSAVNDAPVAVADTITVTEDMPATGNVLANDIDVEGGTLTATLVTAPVNGTVVLNGDGSFTYTPNANYNGADSLVYSVCDNGTPVQCATGVVRFFVAAVNDKPVAVNDTVLVTEDVLASGNVLTNDTDVEGGTLTATLINGGAHGTIGFNPDGSFTYLPNANYNGPDSLVYLVCDNGTPSQCDTGIVRFIVGAVDDAPIAVADTINVTEDQPATGNVLANDIDPDGGPLNATVVTNPAHGTLVLNPNGTFTYTPALNYNGVDSFRYLVCDNSTPALCDTGVVRFSFTAVPDAPVAVRDTVAVTEDQPANANVLTNDYDPDGDVISSTIITGPKHGTATLSLTGNLVYTPAADFNGIDSITYEICDPTSRCSRAVVIFDVEADNDAPVAQDDTVTTTEDVPVTGNVLTNDTDPEGNTLTASLVLAPESGTVVLNADGSFTYTSAADFFGTDSLVYQVCDNGTPSLCDTAVLKFTVTSVNDAPVALPDTLYSNGGAIAGSVVDNDVDPEGDDMSTSMVTAPVNGTVVLNADGSIVYTPNPGFQGRDSLLYAVCDNGSPSACDTAKVMVFVANQAPVAVNDTVQVLVPAAATFNVLTNDSDPNGDALTVTLLNAPSSGTLQSNGNGSYTYTADNSFVGTVTITYQVCDNATPAACDTATIFLVVVNQRPVANDDTLRTVGSQMVTGNLLTNDTDANGNSILNATVVKQPTNGQIVINGLGSATYMPNAGFAGIDTAIYAVCDNGTPALCDTAYVFIIVGQGNRSPIAMDDAVNVNNLQPANANVLANDNDPDGNNLTASLVTAPVNGTVVLNADGSLTYTANAGFTGTDVLVYQVCDNGTPSFCDTASVTFTVVSGNRAPVAMRDTIGVNNLQPATGNVLNNDTDPDGNNLTASLVTAPLNGTVVLNANGSLTYTANANFTGTDTLVYQVCDNGTPSLCDTASVTFTVVQGNRAPIANNDTMNVNNLVPATGNVLTNDSDPDGGTLTPSVVTAPANGTLVLNNDGTFTYTANAGYTGNDFADYRVCDNGTPQRCDTARMVFRVIQGNLPPEANNDTVRTNNLTPATGNVLTNDRDPENSTMTVTILTAPANGSVTLNSDGSFTYIPATGFTGTEFMDYRVCDAGVPQRCDTARVVFVVGQGNRAPLAVDDTARTVSPQPVTGNALANDSDADGNTLTGSLITQPANGTINFSANGTFTYTPNTGFVGTDAVDYRVCDNGTPQRCDTGRITFIVAPNLPPVAIDDTLRVTGPTPVNGNVLTNDSDPNGRPGLTSSLVTGPRNGTLVINANGSVTYTADAGYYGLDSATYRICDNGSPALCDEGKIVFVISDITRAMIGASKAVSEPILLPDGSYQFTFTFVVRNMGNTALGNISLNDDLTNVFPAPMDARVVAVTATGNLVANAQYNGRGNINLLAASSALAPGVTDSVKLDMKVFPNGRFGTFNNRATAGGTASGGATVTDLTTVGLNPDTNNDGMPDENEVTPVGLPEIKIRIPEGFSPNGDGKNDFFVLQGVGTDRIALEVYNRWGNVVYRSDSYQNNWNGKCNTGIRYGEDVPDGTYYYIVRNLTTGEKFVSYITIMR</sequence>
<feature type="compositionally biased region" description="Low complexity" evidence="1">
    <location>
        <begin position="294"/>
        <end position="311"/>
    </location>
</feature>
<protein>
    <submittedName>
        <fullName evidence="3">Ig-like domain-containing protein</fullName>
    </submittedName>
</protein>
<feature type="region of interest" description="Disordered" evidence="1">
    <location>
        <begin position="5866"/>
        <end position="5892"/>
    </location>
</feature>
<dbReference type="EMBL" id="CP107006">
    <property type="protein sequence ID" value="UYQ94638.1"/>
    <property type="molecule type" value="Genomic_DNA"/>
</dbReference>
<dbReference type="CDD" id="cd11304">
    <property type="entry name" value="Cadherin_repeat"/>
    <property type="match status" value="1"/>
</dbReference>
<accession>A0ABY6J4N2</accession>
<evidence type="ECO:0000259" key="2">
    <source>
        <dbReference type="PROSITE" id="PS50268"/>
    </source>
</evidence>
<reference evidence="3" key="1">
    <citation type="submission" date="2022-10" db="EMBL/GenBank/DDBJ databases">
        <title>Chitinophaga sp. nov., isolated from soil.</title>
        <authorList>
            <person name="Jeon C.O."/>
        </authorList>
    </citation>
    <scope>NUCLEOTIDE SEQUENCE</scope>
    <source>
        <strain evidence="3">R8</strain>
    </source>
</reference>
<dbReference type="NCBIfam" id="TIGR01965">
    <property type="entry name" value="VCBS_repeat"/>
    <property type="match status" value="1"/>
</dbReference>
<dbReference type="InterPro" id="IPR040853">
    <property type="entry name" value="RapA2_cadherin-like"/>
</dbReference>
<dbReference type="RefSeq" id="WP_264282506.1">
    <property type="nucleotide sequence ID" value="NZ_CP107006.1"/>
</dbReference>
<dbReference type="Gene3D" id="2.60.40.2810">
    <property type="match status" value="19"/>
</dbReference>
<dbReference type="PROSITE" id="PS50268">
    <property type="entry name" value="CADHERIN_2"/>
    <property type="match status" value="1"/>
</dbReference>
<dbReference type="PANTHER" id="PTHR34720:SF9">
    <property type="entry name" value="BLR4714 PROTEIN"/>
    <property type="match status" value="1"/>
</dbReference>
<dbReference type="PANTHER" id="PTHR34720">
    <property type="entry name" value="MICROCYSTIN DEPENDENT PROTEIN"/>
    <property type="match status" value="1"/>
</dbReference>
<dbReference type="Proteomes" id="UP001162741">
    <property type="component" value="Chromosome"/>
</dbReference>
<dbReference type="InterPro" id="IPR001434">
    <property type="entry name" value="OmcB-like_DUF11"/>
</dbReference>
<dbReference type="Pfam" id="PF22352">
    <property type="entry name" value="K319L-like_PKD"/>
    <property type="match status" value="2"/>
</dbReference>
<name>A0ABY6J4N2_9BACT</name>
<dbReference type="InterPro" id="IPR002126">
    <property type="entry name" value="Cadherin-like_dom"/>
</dbReference>
<feature type="domain" description="Cadherin" evidence="2">
    <location>
        <begin position="2440"/>
        <end position="2535"/>
    </location>
</feature>
<evidence type="ECO:0000313" key="3">
    <source>
        <dbReference type="EMBL" id="UYQ94638.1"/>
    </source>
</evidence>
<dbReference type="Gene3D" id="2.60.40.10">
    <property type="entry name" value="Immunoglobulins"/>
    <property type="match status" value="1"/>
</dbReference>
<dbReference type="NCBIfam" id="TIGR04131">
    <property type="entry name" value="Bac_Flav_CTERM"/>
    <property type="match status" value="1"/>
</dbReference>
<dbReference type="Pfam" id="PF17963">
    <property type="entry name" value="Big_9"/>
    <property type="match status" value="46"/>
</dbReference>